<accession>A0A8S0V626</accession>
<evidence type="ECO:0000313" key="1">
    <source>
        <dbReference type="EMBL" id="CAA3025392.1"/>
    </source>
</evidence>
<gene>
    <name evidence="1" type="ORF">OLEA9_A104908</name>
</gene>
<dbReference type="AlphaFoldDB" id="A0A8S0V626"/>
<comment type="caution">
    <text evidence="1">The sequence shown here is derived from an EMBL/GenBank/DDBJ whole genome shotgun (WGS) entry which is preliminary data.</text>
</comment>
<sequence>MRPNGFATPVDLVRSGRLWGAIGINGIIEKGRIDFQQRTEIESEEKKSSTRRTYRLVLAASTIFDANTGDEESHALTRQLPSTNFIPTSRTNVLFKYRDEYMFDIFMFMLGNTMPYYYPDLSYNVGTQLGIAEETLRPSTMGVFPLGFHGPSPPPTNIAGWMSNATHTILYVVVAEVILVSFKIQVLEWLVKILQVILQ</sequence>
<name>A0A8S0V626_OLEEU</name>
<dbReference type="Gramene" id="OE9A104908T1">
    <property type="protein sequence ID" value="OE9A104908C1"/>
    <property type="gene ID" value="OE9A104908"/>
</dbReference>
<protein>
    <submittedName>
        <fullName evidence="1">Uncharacterized protein</fullName>
    </submittedName>
</protein>
<dbReference type="Proteomes" id="UP000594638">
    <property type="component" value="Unassembled WGS sequence"/>
</dbReference>
<evidence type="ECO:0000313" key="2">
    <source>
        <dbReference type="Proteomes" id="UP000594638"/>
    </source>
</evidence>
<organism evidence="1 2">
    <name type="scientific">Olea europaea subsp. europaea</name>
    <dbReference type="NCBI Taxonomy" id="158383"/>
    <lineage>
        <taxon>Eukaryota</taxon>
        <taxon>Viridiplantae</taxon>
        <taxon>Streptophyta</taxon>
        <taxon>Embryophyta</taxon>
        <taxon>Tracheophyta</taxon>
        <taxon>Spermatophyta</taxon>
        <taxon>Magnoliopsida</taxon>
        <taxon>eudicotyledons</taxon>
        <taxon>Gunneridae</taxon>
        <taxon>Pentapetalae</taxon>
        <taxon>asterids</taxon>
        <taxon>lamiids</taxon>
        <taxon>Lamiales</taxon>
        <taxon>Oleaceae</taxon>
        <taxon>Oleeae</taxon>
        <taxon>Olea</taxon>
    </lineage>
</organism>
<reference evidence="1 2" key="1">
    <citation type="submission" date="2019-12" db="EMBL/GenBank/DDBJ databases">
        <authorList>
            <person name="Alioto T."/>
            <person name="Alioto T."/>
            <person name="Gomez Garrido J."/>
        </authorList>
    </citation>
    <scope>NUCLEOTIDE SEQUENCE [LARGE SCALE GENOMIC DNA]</scope>
</reference>
<keyword evidence="2" id="KW-1185">Reference proteome</keyword>
<dbReference type="EMBL" id="CACTIH010009132">
    <property type="protein sequence ID" value="CAA3025392.1"/>
    <property type="molecule type" value="Genomic_DNA"/>
</dbReference>
<proteinExistence type="predicted"/>
<dbReference type="OrthoDB" id="10537240at2759"/>